<reference evidence="1 2" key="1">
    <citation type="submission" date="2020-06" db="EMBL/GenBank/DDBJ databases">
        <title>Taxonomy, biology and ecology of Rhodococcus bacteria occurring in California pistachio and other woody hosts as revealed by genome sequence analyses.</title>
        <authorList>
            <person name="Gai Y."/>
            <person name="Riely B."/>
        </authorList>
    </citation>
    <scope>NUCLEOTIDE SEQUENCE [LARGE SCALE GENOMIC DNA]</scope>
    <source>
        <strain evidence="1 2">BP-284</strain>
    </source>
</reference>
<evidence type="ECO:0008006" key="3">
    <source>
        <dbReference type="Google" id="ProtNLM"/>
    </source>
</evidence>
<evidence type="ECO:0000313" key="1">
    <source>
        <dbReference type="EMBL" id="MBY6323023.1"/>
    </source>
</evidence>
<evidence type="ECO:0000313" key="2">
    <source>
        <dbReference type="Proteomes" id="UP001520140"/>
    </source>
</evidence>
<dbReference type="EMBL" id="JABUKG010000039">
    <property type="protein sequence ID" value="MBY6323023.1"/>
    <property type="molecule type" value="Genomic_DNA"/>
</dbReference>
<dbReference type="InterPro" id="IPR013207">
    <property type="entry name" value="LGFP"/>
</dbReference>
<comment type="caution">
    <text evidence="1">The sequence shown here is derived from an EMBL/GenBank/DDBJ whole genome shotgun (WGS) entry which is preliminary data.</text>
</comment>
<sequence>YEGGWLGYPTTDEIVLPDGGRRQEFQQGAIYVSFQNAIGSAIQNGPLRDKYNSVGGLTPGSSFLGYLTEDHKRTLPDGQGQMARFQNGVIYWHPTHGAHWVNGRTLTIWSQAGYEGGEYGSSFRHRSTHWGIGVRRAIFYYRIDLYFTGSIFPGTCHTRLEFSGPDI</sequence>
<dbReference type="RefSeq" id="WP_371831494.1">
    <property type="nucleotide sequence ID" value="NZ_JABUKE010000045.1"/>
</dbReference>
<organism evidence="1 2">
    <name type="scientific">Rhodococcoides kroppenstedtii</name>
    <dbReference type="NCBI Taxonomy" id="293050"/>
    <lineage>
        <taxon>Bacteria</taxon>
        <taxon>Bacillati</taxon>
        <taxon>Actinomycetota</taxon>
        <taxon>Actinomycetes</taxon>
        <taxon>Mycobacteriales</taxon>
        <taxon>Nocardiaceae</taxon>
        <taxon>Rhodococcoides</taxon>
    </lineage>
</organism>
<keyword evidence="2" id="KW-1185">Reference proteome</keyword>
<dbReference type="Pfam" id="PF08310">
    <property type="entry name" value="LGFP"/>
    <property type="match status" value="2"/>
</dbReference>
<name>A0ABS7NYB0_9NOCA</name>
<proteinExistence type="predicted"/>
<feature type="non-terminal residue" evidence="1">
    <location>
        <position position="1"/>
    </location>
</feature>
<gene>
    <name evidence="1" type="ORF">HQ605_19610</name>
</gene>
<protein>
    <recommendedName>
        <fullName evidence="3">LGFP repeat-containing protein</fullName>
    </recommendedName>
</protein>
<dbReference type="Proteomes" id="UP001520140">
    <property type="component" value="Unassembled WGS sequence"/>
</dbReference>
<accession>A0ABS7NYB0</accession>